<evidence type="ECO:0000256" key="3">
    <source>
        <dbReference type="ARBA" id="ARBA00023170"/>
    </source>
</evidence>
<evidence type="ECO:0000259" key="7">
    <source>
        <dbReference type="PROSITE" id="PS50835"/>
    </source>
</evidence>
<evidence type="ECO:0000256" key="1">
    <source>
        <dbReference type="ARBA" id="ARBA00022729"/>
    </source>
</evidence>
<dbReference type="OMA" id="ENENWAD"/>
<dbReference type="InterPro" id="IPR051287">
    <property type="entry name" value="TCR_variable_region"/>
</dbReference>
<dbReference type="GO" id="GO:0002250">
    <property type="term" value="P:adaptive immune response"/>
    <property type="evidence" value="ECO:0007669"/>
    <property type="project" value="UniProtKB-KW"/>
</dbReference>
<dbReference type="InterPro" id="IPR013106">
    <property type="entry name" value="Ig_V-set"/>
</dbReference>
<evidence type="ECO:0000313" key="8">
    <source>
        <dbReference type="Ensembl" id="ENSLOCP00000007100.1"/>
    </source>
</evidence>
<dbReference type="eggNOG" id="ENOG502S884">
    <property type="taxonomic scope" value="Eukaryota"/>
</dbReference>
<keyword evidence="4" id="KW-0393">Immunoglobulin domain</keyword>
<dbReference type="AlphaFoldDB" id="W5MFE1"/>
<dbReference type="Ensembl" id="ENSLOCT00000007108.1">
    <property type="protein sequence ID" value="ENSLOCP00000007100.1"/>
    <property type="gene ID" value="ENSLOCG00000005863.1"/>
</dbReference>
<feature type="signal peptide" evidence="6">
    <location>
        <begin position="1"/>
        <end position="22"/>
    </location>
</feature>
<accession>W5MFE1</accession>
<dbReference type="InterPro" id="IPR003599">
    <property type="entry name" value="Ig_sub"/>
</dbReference>
<dbReference type="PANTHER" id="PTHR19367">
    <property type="entry name" value="T-CELL RECEPTOR ALPHA CHAIN V REGION"/>
    <property type="match status" value="1"/>
</dbReference>
<dbReference type="SUPFAM" id="SSF48726">
    <property type="entry name" value="Immunoglobulin"/>
    <property type="match status" value="1"/>
</dbReference>
<dbReference type="GeneTree" id="ENSGT01030000234557"/>
<proteinExistence type="predicted"/>
<dbReference type="PROSITE" id="PS50835">
    <property type="entry name" value="IG_LIKE"/>
    <property type="match status" value="1"/>
</dbReference>
<evidence type="ECO:0000313" key="9">
    <source>
        <dbReference type="Proteomes" id="UP000018468"/>
    </source>
</evidence>
<evidence type="ECO:0000256" key="5">
    <source>
        <dbReference type="ARBA" id="ARBA00043266"/>
    </source>
</evidence>
<dbReference type="SMART" id="SM00406">
    <property type="entry name" value="IGv"/>
    <property type="match status" value="1"/>
</dbReference>
<protein>
    <submittedName>
        <fullName evidence="8">T-cell receptor alpha/delta variable 29.0</fullName>
    </submittedName>
</protein>
<dbReference type="Pfam" id="PF07686">
    <property type="entry name" value="V-set"/>
    <property type="match status" value="1"/>
</dbReference>
<dbReference type="Gene3D" id="2.60.40.10">
    <property type="entry name" value="Immunoglobulins"/>
    <property type="match status" value="1"/>
</dbReference>
<feature type="chain" id="PRO_5004865995" evidence="6">
    <location>
        <begin position="23"/>
        <end position="144"/>
    </location>
</feature>
<keyword evidence="5" id="KW-1279">T cell receptor</keyword>
<dbReference type="InterPro" id="IPR036179">
    <property type="entry name" value="Ig-like_dom_sf"/>
</dbReference>
<dbReference type="GO" id="GO:0042101">
    <property type="term" value="C:T cell receptor complex"/>
    <property type="evidence" value="ECO:0007669"/>
    <property type="project" value="UniProtKB-KW"/>
</dbReference>
<name>W5MFE1_LEPOC</name>
<dbReference type="STRING" id="7918.ENSLOCP00000007100"/>
<dbReference type="SMART" id="SM00409">
    <property type="entry name" value="IG"/>
    <property type="match status" value="1"/>
</dbReference>
<dbReference type="InterPro" id="IPR013783">
    <property type="entry name" value="Ig-like_fold"/>
</dbReference>
<feature type="domain" description="Ig-like" evidence="7">
    <location>
        <begin position="23"/>
        <end position="116"/>
    </location>
</feature>
<evidence type="ECO:0000256" key="2">
    <source>
        <dbReference type="ARBA" id="ARBA00023130"/>
    </source>
</evidence>
<sequence length="144" mass="16296">SLHNPVSCIVLYFSLFPGMCGGDRVDQLSDALTVLEEGTVIIHCNFSTMSNNPDLFWYQQHPQQPPQYILHMDSYNTYNSPAFSKEHFSSTLSMVNKTVTLKVSAVELRDSAVYYCALRPTVTETPHFLQQKPSQSHELPALQQ</sequence>
<keyword evidence="3" id="KW-0675">Receptor</keyword>
<dbReference type="Bgee" id="ENSLOCG00000005863">
    <property type="expression patterns" value="Expressed in pharyngeal gill and 5 other cell types or tissues"/>
</dbReference>
<organism evidence="8 9">
    <name type="scientific">Lepisosteus oculatus</name>
    <name type="common">Spotted gar</name>
    <dbReference type="NCBI Taxonomy" id="7918"/>
    <lineage>
        <taxon>Eukaryota</taxon>
        <taxon>Metazoa</taxon>
        <taxon>Chordata</taxon>
        <taxon>Craniata</taxon>
        <taxon>Vertebrata</taxon>
        <taxon>Euteleostomi</taxon>
        <taxon>Actinopterygii</taxon>
        <taxon>Neopterygii</taxon>
        <taxon>Holostei</taxon>
        <taxon>Semionotiformes</taxon>
        <taxon>Lepisosteidae</taxon>
        <taxon>Lepisosteus</taxon>
    </lineage>
</organism>
<dbReference type="Proteomes" id="UP000018468">
    <property type="component" value="Linkage group LG24"/>
</dbReference>
<dbReference type="InterPro" id="IPR007110">
    <property type="entry name" value="Ig-like_dom"/>
</dbReference>
<evidence type="ECO:0000256" key="6">
    <source>
        <dbReference type="SAM" id="SignalP"/>
    </source>
</evidence>
<reference evidence="9" key="1">
    <citation type="submission" date="2011-12" db="EMBL/GenBank/DDBJ databases">
        <title>The Draft Genome of Lepisosteus oculatus.</title>
        <authorList>
            <consortium name="The Broad Institute Genome Assembly &amp; Analysis Group"/>
            <consortium name="Computational R&amp;D Group"/>
            <consortium name="and Sequencing Platform"/>
            <person name="Di Palma F."/>
            <person name="Alfoldi J."/>
            <person name="Johnson J."/>
            <person name="Berlin A."/>
            <person name="Gnerre S."/>
            <person name="Jaffe D."/>
            <person name="MacCallum I."/>
            <person name="Young S."/>
            <person name="Walker B.J."/>
            <person name="Lander E.S."/>
            <person name="Lindblad-Toh K."/>
        </authorList>
    </citation>
    <scope>NUCLEOTIDE SEQUENCE [LARGE SCALE GENOMIC DNA]</scope>
</reference>
<keyword evidence="5" id="KW-0391">Immunity</keyword>
<keyword evidence="9" id="KW-1185">Reference proteome</keyword>
<dbReference type="HOGENOM" id="CLU_077975_8_0_1"/>
<reference evidence="8" key="2">
    <citation type="submission" date="2025-08" db="UniProtKB">
        <authorList>
            <consortium name="Ensembl"/>
        </authorList>
    </citation>
    <scope>IDENTIFICATION</scope>
</reference>
<evidence type="ECO:0000256" key="4">
    <source>
        <dbReference type="ARBA" id="ARBA00023319"/>
    </source>
</evidence>
<dbReference type="InParanoid" id="W5MFE1"/>
<dbReference type="PANTHER" id="PTHR19367:SF18">
    <property type="entry name" value="T CELL RECEPTOR ALPHA VARIABLE 16"/>
    <property type="match status" value="1"/>
</dbReference>
<dbReference type="EMBL" id="AHAT01019585">
    <property type="status" value="NOT_ANNOTATED_CDS"/>
    <property type="molecule type" value="Genomic_DNA"/>
</dbReference>
<reference evidence="8" key="3">
    <citation type="submission" date="2025-09" db="UniProtKB">
        <authorList>
            <consortium name="Ensembl"/>
        </authorList>
    </citation>
    <scope>IDENTIFICATION</scope>
</reference>
<keyword evidence="2" id="KW-1064">Adaptive immunity</keyword>
<keyword evidence="1 6" id="KW-0732">Signal</keyword>